<dbReference type="AlphaFoldDB" id="A0AAV4CU50"/>
<name>A0AAV4CU50_9GAST</name>
<sequence length="92" mass="10921">MTHGSQTWTLNKQLCHKLQTAQRVMERKMVNIKLKDRIPTIEKRKKTEVIDVVELKQDGWVHQENSRPRIAEKGTRSREMEDICNGWKKPPK</sequence>
<gene>
    <name evidence="2" type="ORF">PoB_006193700</name>
</gene>
<reference evidence="2 3" key="1">
    <citation type="journal article" date="2021" name="Elife">
        <title>Chloroplast acquisition without the gene transfer in kleptoplastic sea slugs, Plakobranchus ocellatus.</title>
        <authorList>
            <person name="Maeda T."/>
            <person name="Takahashi S."/>
            <person name="Yoshida T."/>
            <person name="Shimamura S."/>
            <person name="Takaki Y."/>
            <person name="Nagai Y."/>
            <person name="Toyoda A."/>
            <person name="Suzuki Y."/>
            <person name="Arimoto A."/>
            <person name="Ishii H."/>
            <person name="Satoh N."/>
            <person name="Nishiyama T."/>
            <person name="Hasebe M."/>
            <person name="Maruyama T."/>
            <person name="Minagawa J."/>
            <person name="Obokata J."/>
            <person name="Shigenobu S."/>
        </authorList>
    </citation>
    <scope>NUCLEOTIDE SEQUENCE [LARGE SCALE GENOMIC DNA]</scope>
</reference>
<feature type="region of interest" description="Disordered" evidence="1">
    <location>
        <begin position="65"/>
        <end position="92"/>
    </location>
</feature>
<comment type="caution">
    <text evidence="2">The sequence shown here is derived from an EMBL/GenBank/DDBJ whole genome shotgun (WGS) entry which is preliminary data.</text>
</comment>
<organism evidence="2 3">
    <name type="scientific">Plakobranchus ocellatus</name>
    <dbReference type="NCBI Taxonomy" id="259542"/>
    <lineage>
        <taxon>Eukaryota</taxon>
        <taxon>Metazoa</taxon>
        <taxon>Spiralia</taxon>
        <taxon>Lophotrochozoa</taxon>
        <taxon>Mollusca</taxon>
        <taxon>Gastropoda</taxon>
        <taxon>Heterobranchia</taxon>
        <taxon>Euthyneura</taxon>
        <taxon>Panpulmonata</taxon>
        <taxon>Sacoglossa</taxon>
        <taxon>Placobranchoidea</taxon>
        <taxon>Plakobranchidae</taxon>
        <taxon>Plakobranchus</taxon>
    </lineage>
</organism>
<dbReference type="GO" id="GO:0004519">
    <property type="term" value="F:endonuclease activity"/>
    <property type="evidence" value="ECO:0007669"/>
    <property type="project" value="UniProtKB-KW"/>
</dbReference>
<keyword evidence="2" id="KW-0378">Hydrolase</keyword>
<proteinExistence type="predicted"/>
<evidence type="ECO:0000256" key="1">
    <source>
        <dbReference type="SAM" id="MobiDB-lite"/>
    </source>
</evidence>
<dbReference type="Proteomes" id="UP000735302">
    <property type="component" value="Unassembled WGS sequence"/>
</dbReference>
<keyword evidence="3" id="KW-1185">Reference proteome</keyword>
<keyword evidence="2" id="KW-0540">Nuclease</keyword>
<evidence type="ECO:0000313" key="2">
    <source>
        <dbReference type="EMBL" id="GFO35432.1"/>
    </source>
</evidence>
<evidence type="ECO:0000313" key="3">
    <source>
        <dbReference type="Proteomes" id="UP000735302"/>
    </source>
</evidence>
<feature type="compositionally biased region" description="Basic and acidic residues" evidence="1">
    <location>
        <begin position="65"/>
        <end position="81"/>
    </location>
</feature>
<accession>A0AAV4CU50</accession>
<keyword evidence="2" id="KW-0255">Endonuclease</keyword>
<protein>
    <submittedName>
        <fullName evidence="2">Endonuclease-reverse transcriptase</fullName>
    </submittedName>
</protein>
<dbReference type="EMBL" id="BLXT01006999">
    <property type="protein sequence ID" value="GFO35432.1"/>
    <property type="molecule type" value="Genomic_DNA"/>
</dbReference>